<evidence type="ECO:0000313" key="2">
    <source>
        <dbReference type="EMBL" id="KAL0578671.1"/>
    </source>
</evidence>
<evidence type="ECO:0000256" key="1">
    <source>
        <dbReference type="SAM" id="MobiDB-lite"/>
    </source>
</evidence>
<organism evidence="2 3">
    <name type="scientific">Marasmius crinis-equi</name>
    <dbReference type="NCBI Taxonomy" id="585013"/>
    <lineage>
        <taxon>Eukaryota</taxon>
        <taxon>Fungi</taxon>
        <taxon>Dikarya</taxon>
        <taxon>Basidiomycota</taxon>
        <taxon>Agaricomycotina</taxon>
        <taxon>Agaricomycetes</taxon>
        <taxon>Agaricomycetidae</taxon>
        <taxon>Agaricales</taxon>
        <taxon>Marasmiineae</taxon>
        <taxon>Marasmiaceae</taxon>
        <taxon>Marasmius</taxon>
    </lineage>
</organism>
<keyword evidence="3" id="KW-1185">Reference proteome</keyword>
<evidence type="ECO:0000313" key="3">
    <source>
        <dbReference type="Proteomes" id="UP001465976"/>
    </source>
</evidence>
<dbReference type="Proteomes" id="UP001465976">
    <property type="component" value="Unassembled WGS sequence"/>
</dbReference>
<gene>
    <name evidence="2" type="ORF">V5O48_003337</name>
</gene>
<protein>
    <submittedName>
        <fullName evidence="2">Uncharacterized protein</fullName>
    </submittedName>
</protein>
<accession>A0ABR3FT72</accession>
<dbReference type="EMBL" id="JBAHYK010000089">
    <property type="protein sequence ID" value="KAL0578671.1"/>
    <property type="molecule type" value="Genomic_DNA"/>
</dbReference>
<feature type="region of interest" description="Disordered" evidence="1">
    <location>
        <begin position="23"/>
        <end position="97"/>
    </location>
</feature>
<name>A0ABR3FT72_9AGAR</name>
<proteinExistence type="predicted"/>
<sequence length="363" mass="40190">MKSTSKTTTDRYQPYNFRTRATRVNYTPWFANPHRISGDGIKPTRTVKPGRGRGKKGAPQLDHEDSSKHPGPNPDRTEESSSGNRFPLSSPVAQTNSLGAGHRSVQGMIACALLEVCPNLQELDDVIPELLACLNSAWASDRAKFSLPVGTAVEELQEILQVDLAVFTKAIREAVDEIISLLEYALRVLEKCNKTDRIDHAGSGDMMWSNSKTEEFQARSGSRITTLGKAMRSIRHEIVQLLRDVAGQLEAVEEMSRATNTIKISLNRTSGLIPMAVSENAAILRILSKQCERAENKLDHAVKALHTFQGKLRQLVKGEGHLVDVKHIDADSIRPRVEKMKAMREEAEEESFIMGALLKPSGM</sequence>
<comment type="caution">
    <text evidence="2">The sequence shown here is derived from an EMBL/GenBank/DDBJ whole genome shotgun (WGS) entry which is preliminary data.</text>
</comment>
<reference evidence="2 3" key="1">
    <citation type="submission" date="2024-02" db="EMBL/GenBank/DDBJ databases">
        <title>A draft genome for the cacao thread blight pathogen Marasmius crinis-equi.</title>
        <authorList>
            <person name="Cohen S.P."/>
            <person name="Baruah I.K."/>
            <person name="Amoako-Attah I."/>
            <person name="Bukari Y."/>
            <person name="Meinhardt L.W."/>
            <person name="Bailey B.A."/>
        </authorList>
    </citation>
    <scope>NUCLEOTIDE SEQUENCE [LARGE SCALE GENOMIC DNA]</scope>
    <source>
        <strain evidence="2 3">GH-76</strain>
    </source>
</reference>